<name>A0ABT7JBR1_9ACTN</name>
<evidence type="ECO:0000313" key="2">
    <source>
        <dbReference type="EMBL" id="MDL2082330.1"/>
    </source>
</evidence>
<feature type="non-terminal residue" evidence="2">
    <location>
        <position position="1"/>
    </location>
</feature>
<evidence type="ECO:0000259" key="1">
    <source>
        <dbReference type="Pfam" id="PF14765"/>
    </source>
</evidence>
<protein>
    <submittedName>
        <fullName evidence="2">Polyketide synthase dehydratase domain-containing protein</fullName>
    </submittedName>
</protein>
<dbReference type="Gene3D" id="3.10.129.110">
    <property type="entry name" value="Polyketide synthase dehydratase"/>
    <property type="match status" value="1"/>
</dbReference>
<dbReference type="InterPro" id="IPR042104">
    <property type="entry name" value="PKS_dehydratase_sf"/>
</dbReference>
<sequence>RRGEEVFAEVALPADQETGAFGLHPALLDAALHPVLFSPVLTDGRARLPFAWSGVSLWASGARELRVRMTPAGTDTVSLELADTAGELVATVEALTLREGALTGADPNRQNL</sequence>
<comment type="caution">
    <text evidence="2">The sequence shown here is derived from an EMBL/GenBank/DDBJ whole genome shotgun (WGS) entry which is preliminary data.</text>
</comment>
<evidence type="ECO:0000313" key="3">
    <source>
        <dbReference type="Proteomes" id="UP001241926"/>
    </source>
</evidence>
<gene>
    <name evidence="2" type="ORF">QNN03_38630</name>
</gene>
<dbReference type="EMBL" id="JASJUS010000190">
    <property type="protein sequence ID" value="MDL2082330.1"/>
    <property type="molecule type" value="Genomic_DNA"/>
</dbReference>
<proteinExistence type="predicted"/>
<keyword evidence="3" id="KW-1185">Reference proteome</keyword>
<feature type="domain" description="Polyketide synthase dehydratase" evidence="1">
    <location>
        <begin position="3"/>
        <end position="98"/>
    </location>
</feature>
<dbReference type="RefSeq" id="WP_285437379.1">
    <property type="nucleotide sequence ID" value="NZ_JASJUS010000190.1"/>
</dbReference>
<feature type="non-terminal residue" evidence="2">
    <location>
        <position position="112"/>
    </location>
</feature>
<dbReference type="Pfam" id="PF14765">
    <property type="entry name" value="PS-DH"/>
    <property type="match status" value="1"/>
</dbReference>
<organism evidence="2 3">
    <name type="scientific">Streptomyces fuscus</name>
    <dbReference type="NCBI Taxonomy" id="3048495"/>
    <lineage>
        <taxon>Bacteria</taxon>
        <taxon>Bacillati</taxon>
        <taxon>Actinomycetota</taxon>
        <taxon>Actinomycetes</taxon>
        <taxon>Kitasatosporales</taxon>
        <taxon>Streptomycetaceae</taxon>
        <taxon>Streptomyces</taxon>
    </lineage>
</organism>
<dbReference type="Proteomes" id="UP001241926">
    <property type="component" value="Unassembled WGS sequence"/>
</dbReference>
<reference evidence="2 3" key="1">
    <citation type="submission" date="2023-05" db="EMBL/GenBank/DDBJ databases">
        <title>Streptomyces fuscus sp. nov., a brown-black pigment producing actinomyces isolated from dry sand of Sea duck farm.</title>
        <authorList>
            <person name="Xie J."/>
            <person name="Shen N."/>
        </authorList>
    </citation>
    <scope>NUCLEOTIDE SEQUENCE [LARGE SCALE GENOMIC DNA]</scope>
    <source>
        <strain evidence="2 3">GXMU-J15</strain>
    </source>
</reference>
<dbReference type="InterPro" id="IPR049551">
    <property type="entry name" value="PKS_DH_C"/>
</dbReference>
<accession>A0ABT7JBR1</accession>